<dbReference type="PANTHER" id="PTHR43344:SF2">
    <property type="entry name" value="PHOSPHOSERINE PHOSPHATASE"/>
    <property type="match status" value="1"/>
</dbReference>
<dbReference type="SFLD" id="SFLDF00029">
    <property type="entry name" value="phosphoserine_phosphatase"/>
    <property type="match status" value="1"/>
</dbReference>
<keyword evidence="7" id="KW-0378">Hydrolase</keyword>
<dbReference type="InterPro" id="IPR004469">
    <property type="entry name" value="PSP"/>
</dbReference>
<comment type="pathway">
    <text evidence="2">Amino-acid biosynthesis; L-serine biosynthesis; L-serine from 3-phospho-D-glycerate: step 3/3.</text>
</comment>
<evidence type="ECO:0000256" key="4">
    <source>
        <dbReference type="ARBA" id="ARBA00012640"/>
    </source>
</evidence>
<protein>
    <recommendedName>
        <fullName evidence="4">phosphoserine phosphatase</fullName>
        <ecNumber evidence="4">3.1.3.3</ecNumber>
    </recommendedName>
    <alternativeName>
        <fullName evidence="10">O-phosphoserine phosphohydrolase</fullName>
    </alternativeName>
</protein>
<reference evidence="12" key="1">
    <citation type="submission" date="2020-05" db="EMBL/GenBank/DDBJ databases">
        <authorList>
            <person name="Chiriac C."/>
            <person name="Salcher M."/>
            <person name="Ghai R."/>
            <person name="Kavagutti S V."/>
        </authorList>
    </citation>
    <scope>NUCLEOTIDE SEQUENCE</scope>
</reference>
<dbReference type="GO" id="GO:0036424">
    <property type="term" value="F:L-phosphoserine phosphatase activity"/>
    <property type="evidence" value="ECO:0007669"/>
    <property type="project" value="InterPro"/>
</dbReference>
<dbReference type="Pfam" id="PF12710">
    <property type="entry name" value="HAD"/>
    <property type="match status" value="1"/>
</dbReference>
<proteinExistence type="inferred from homology"/>
<keyword evidence="9" id="KW-0718">Serine biosynthesis</keyword>
<dbReference type="EMBL" id="CAFBQQ010000003">
    <property type="protein sequence ID" value="CAB5058219.1"/>
    <property type="molecule type" value="Genomic_DNA"/>
</dbReference>
<evidence type="ECO:0000256" key="5">
    <source>
        <dbReference type="ARBA" id="ARBA00022605"/>
    </source>
</evidence>
<evidence type="ECO:0000256" key="8">
    <source>
        <dbReference type="ARBA" id="ARBA00022842"/>
    </source>
</evidence>
<gene>
    <name evidence="12" type="ORF">UFOPK2576_00025</name>
    <name evidence="13" type="ORF">UFOPK4358_00074</name>
</gene>
<dbReference type="GO" id="GO:0000287">
    <property type="term" value="F:magnesium ion binding"/>
    <property type="evidence" value="ECO:0007669"/>
    <property type="project" value="TreeGrafter"/>
</dbReference>
<evidence type="ECO:0000256" key="9">
    <source>
        <dbReference type="ARBA" id="ARBA00023299"/>
    </source>
</evidence>
<organism evidence="12">
    <name type="scientific">freshwater metagenome</name>
    <dbReference type="NCBI Taxonomy" id="449393"/>
    <lineage>
        <taxon>unclassified sequences</taxon>
        <taxon>metagenomes</taxon>
        <taxon>ecological metagenomes</taxon>
    </lineage>
</organism>
<evidence type="ECO:0000256" key="7">
    <source>
        <dbReference type="ARBA" id="ARBA00022801"/>
    </source>
</evidence>
<dbReference type="Gene3D" id="3.40.50.1000">
    <property type="entry name" value="HAD superfamily/HAD-like"/>
    <property type="match status" value="1"/>
</dbReference>
<dbReference type="SFLD" id="SFLDG01137">
    <property type="entry name" value="C1.6.1:_Phosphoserine_Phosphat"/>
    <property type="match status" value="1"/>
</dbReference>
<name>A0A6J6NCJ6_9ZZZZ</name>
<keyword evidence="6" id="KW-0479">Metal-binding</keyword>
<evidence type="ECO:0000256" key="3">
    <source>
        <dbReference type="ARBA" id="ARBA00009184"/>
    </source>
</evidence>
<dbReference type="NCBIfam" id="TIGR01488">
    <property type="entry name" value="HAD-SF-IB"/>
    <property type="match status" value="1"/>
</dbReference>
<comment type="cofactor">
    <cofactor evidence="1">
        <name>Mg(2+)</name>
        <dbReference type="ChEBI" id="CHEBI:18420"/>
    </cofactor>
</comment>
<dbReference type="CDD" id="cd07500">
    <property type="entry name" value="HAD_PSP"/>
    <property type="match status" value="1"/>
</dbReference>
<evidence type="ECO:0000313" key="13">
    <source>
        <dbReference type="EMBL" id="CAB5058219.1"/>
    </source>
</evidence>
<evidence type="ECO:0000259" key="11">
    <source>
        <dbReference type="PROSITE" id="PS51671"/>
    </source>
</evidence>
<dbReference type="InterPro" id="IPR023214">
    <property type="entry name" value="HAD_sf"/>
</dbReference>
<dbReference type="InterPro" id="IPR002912">
    <property type="entry name" value="ACT_dom"/>
</dbReference>
<dbReference type="SUPFAM" id="SSF56784">
    <property type="entry name" value="HAD-like"/>
    <property type="match status" value="1"/>
</dbReference>
<dbReference type="Gene3D" id="3.30.70.260">
    <property type="match status" value="1"/>
</dbReference>
<feature type="domain" description="ACT" evidence="11">
    <location>
        <begin position="12"/>
        <end position="84"/>
    </location>
</feature>
<dbReference type="GO" id="GO:0006564">
    <property type="term" value="P:L-serine biosynthetic process"/>
    <property type="evidence" value="ECO:0007669"/>
    <property type="project" value="UniProtKB-KW"/>
</dbReference>
<evidence type="ECO:0000256" key="1">
    <source>
        <dbReference type="ARBA" id="ARBA00001946"/>
    </source>
</evidence>
<evidence type="ECO:0000256" key="6">
    <source>
        <dbReference type="ARBA" id="ARBA00022723"/>
    </source>
</evidence>
<dbReference type="Pfam" id="PF13740">
    <property type="entry name" value="ACT_6"/>
    <property type="match status" value="1"/>
</dbReference>
<dbReference type="NCBIfam" id="TIGR00338">
    <property type="entry name" value="serB"/>
    <property type="match status" value="1"/>
</dbReference>
<dbReference type="UniPathway" id="UPA00135">
    <property type="reaction ID" value="UER00198"/>
</dbReference>
<dbReference type="Pfam" id="PF21086">
    <property type="entry name" value="ACT_PSP_2"/>
    <property type="match status" value="1"/>
</dbReference>
<accession>A0A6J6NCJ6</accession>
<dbReference type="InterPro" id="IPR049148">
    <property type="entry name" value="PSP_ACT"/>
</dbReference>
<keyword evidence="5" id="KW-0028">Amino-acid biosynthesis</keyword>
<dbReference type="GO" id="GO:0005737">
    <property type="term" value="C:cytoplasm"/>
    <property type="evidence" value="ECO:0007669"/>
    <property type="project" value="TreeGrafter"/>
</dbReference>
<dbReference type="EC" id="3.1.3.3" evidence="4"/>
<dbReference type="InterPro" id="IPR036412">
    <property type="entry name" value="HAD-like_sf"/>
</dbReference>
<evidence type="ECO:0000256" key="2">
    <source>
        <dbReference type="ARBA" id="ARBA00005135"/>
    </source>
</evidence>
<sequence>MPNKNPPAFTGLILVSGEDRPGITQSLMNVLSEFAVSVVDIEQLIIRDRLLLTVLITLNEDHAEAVAADLQLLQEKIGLDIAIDFVHHEQLVADSEQLNVVIIGESINPAPIAAVADEIGKLGGNILAIRRTATTPVLAFELNIQIPNKSIKDVQRALAKVAITNRIDLAVEPSNRSREAKRLVLLDMDSTLIQQEVIDLLAKHAGKLDQVSEITAKAMSGELDFSEALSARVALLTGLDESVIIDVRKEITLTNGAEKLIQTLHKQGHKVGVVSGGFIDVIEPILKDLKIDYYRANKLQIANGKLTGKCEGEVIDRVAKYKSLVEFAEKEGVDLSQTVAIGDGANDLDMIEAAGLGIAFNAKPKVAAAAATTISTSDLSTVLLLMGIQPNS</sequence>
<dbReference type="AlphaFoldDB" id="A0A6J6NCJ6"/>
<comment type="similarity">
    <text evidence="3">Belongs to the HAD-like hydrolase superfamily. SerB family.</text>
</comment>
<dbReference type="PANTHER" id="PTHR43344">
    <property type="entry name" value="PHOSPHOSERINE PHOSPHATASE"/>
    <property type="match status" value="1"/>
</dbReference>
<dbReference type="SFLD" id="SFLDG01136">
    <property type="entry name" value="C1.6:_Phosphoserine_Phosphatas"/>
    <property type="match status" value="1"/>
</dbReference>
<evidence type="ECO:0000313" key="12">
    <source>
        <dbReference type="EMBL" id="CAB4683887.1"/>
    </source>
</evidence>
<dbReference type="InterPro" id="IPR050582">
    <property type="entry name" value="HAD-like_SerB"/>
</dbReference>
<dbReference type="PROSITE" id="PS51671">
    <property type="entry name" value="ACT"/>
    <property type="match status" value="1"/>
</dbReference>
<dbReference type="SUPFAM" id="SSF55021">
    <property type="entry name" value="ACT-like"/>
    <property type="match status" value="1"/>
</dbReference>
<dbReference type="EMBL" id="CAEZXQ010000001">
    <property type="protein sequence ID" value="CAB4683887.1"/>
    <property type="molecule type" value="Genomic_DNA"/>
</dbReference>
<dbReference type="InterPro" id="IPR045865">
    <property type="entry name" value="ACT-like_dom_sf"/>
</dbReference>
<evidence type="ECO:0000256" key="10">
    <source>
        <dbReference type="ARBA" id="ARBA00031693"/>
    </source>
</evidence>
<dbReference type="SFLD" id="SFLDS00003">
    <property type="entry name" value="Haloacid_Dehalogenase"/>
    <property type="match status" value="1"/>
</dbReference>
<dbReference type="CDD" id="cd04870">
    <property type="entry name" value="ACT_PSP_1"/>
    <property type="match status" value="1"/>
</dbReference>
<keyword evidence="8" id="KW-0460">Magnesium</keyword>